<comment type="subcellular location">
    <subcellularLocation>
        <location evidence="3">Cytoplasm</location>
    </subcellularLocation>
</comment>
<evidence type="ECO:0000313" key="4">
    <source>
        <dbReference type="EMBL" id="GLQ17096.1"/>
    </source>
</evidence>
<reference evidence="4" key="2">
    <citation type="submission" date="2023-01" db="EMBL/GenBank/DDBJ databases">
        <title>Draft genome sequence of Maritalea porphyrae strain NBRC 107169.</title>
        <authorList>
            <person name="Sun Q."/>
            <person name="Mori K."/>
        </authorList>
    </citation>
    <scope>NUCLEOTIDE SEQUENCE</scope>
    <source>
        <strain evidence="4">NBRC 107169</strain>
    </source>
</reference>
<keyword evidence="5" id="KW-1185">Reference proteome</keyword>
<dbReference type="HAMAP" id="MF_01384">
    <property type="entry name" value="UreD"/>
    <property type="match status" value="1"/>
</dbReference>
<dbReference type="PANTHER" id="PTHR33643">
    <property type="entry name" value="UREASE ACCESSORY PROTEIN D"/>
    <property type="match status" value="1"/>
</dbReference>
<reference evidence="4" key="1">
    <citation type="journal article" date="2014" name="Int. J. Syst. Evol. Microbiol.">
        <title>Complete genome of a new Firmicutes species belonging to the dominant human colonic microbiota ('Ruminococcus bicirculans') reveals two chromosomes and a selective capacity to utilize plant glucans.</title>
        <authorList>
            <consortium name="NISC Comparative Sequencing Program"/>
            <person name="Wegmann U."/>
            <person name="Louis P."/>
            <person name="Goesmann A."/>
            <person name="Henrissat B."/>
            <person name="Duncan S.H."/>
            <person name="Flint H.J."/>
        </authorList>
    </citation>
    <scope>NUCLEOTIDE SEQUENCE</scope>
    <source>
        <strain evidence="4">NBRC 107169</strain>
    </source>
</reference>
<gene>
    <name evidence="3 4" type="primary">ureD</name>
    <name evidence="4" type="ORF">GCM10007879_13450</name>
</gene>
<comment type="caution">
    <text evidence="4">The sequence shown here is derived from an EMBL/GenBank/DDBJ whole genome shotgun (WGS) entry which is preliminary data.</text>
</comment>
<keyword evidence="3" id="KW-0963">Cytoplasm</keyword>
<evidence type="ECO:0000256" key="2">
    <source>
        <dbReference type="ARBA" id="ARBA00023186"/>
    </source>
</evidence>
<keyword evidence="3" id="KW-0996">Nickel insertion</keyword>
<dbReference type="EMBL" id="BSNI01000002">
    <property type="protein sequence ID" value="GLQ17096.1"/>
    <property type="molecule type" value="Genomic_DNA"/>
</dbReference>
<dbReference type="RefSeq" id="WP_284362976.1">
    <property type="nucleotide sequence ID" value="NZ_BSNI01000002.1"/>
</dbReference>
<evidence type="ECO:0000256" key="1">
    <source>
        <dbReference type="ARBA" id="ARBA00007177"/>
    </source>
</evidence>
<keyword evidence="2 3" id="KW-0143">Chaperone</keyword>
<dbReference type="Proteomes" id="UP001161405">
    <property type="component" value="Unassembled WGS sequence"/>
</dbReference>
<dbReference type="InterPro" id="IPR002669">
    <property type="entry name" value="UreD"/>
</dbReference>
<protein>
    <recommendedName>
        <fullName evidence="3">Urease accessory protein UreD</fullName>
    </recommendedName>
</protein>
<name>A0ABQ5UP79_9HYPH</name>
<proteinExistence type="inferred from homology"/>
<organism evidence="4 5">
    <name type="scientific">Maritalea porphyrae</name>
    <dbReference type="NCBI Taxonomy" id="880732"/>
    <lineage>
        <taxon>Bacteria</taxon>
        <taxon>Pseudomonadati</taxon>
        <taxon>Pseudomonadota</taxon>
        <taxon>Alphaproteobacteria</taxon>
        <taxon>Hyphomicrobiales</taxon>
        <taxon>Devosiaceae</taxon>
        <taxon>Maritalea</taxon>
    </lineage>
</organism>
<comment type="subunit">
    <text evidence="3">UreD, UreF and UreG form a complex that acts as a GTP-hydrolysis-dependent molecular chaperone, activating the urease apoprotein by helping to assemble the nickel containing metallocenter of UreC. The UreE protein probably delivers the nickel.</text>
</comment>
<dbReference type="Pfam" id="PF01774">
    <property type="entry name" value="UreD"/>
    <property type="match status" value="1"/>
</dbReference>
<comment type="similarity">
    <text evidence="1 3">Belongs to the UreD family.</text>
</comment>
<sequence length="272" mass="29901">MLDRLNPPKLQRARGRAEVGFVQKSGKSKLQHLHQAGCLKAILPNTHEKEPEVVFVNTAGGIAGDDQLNIDVSLTQRTSATFTTQTAERVYRSNGGAGRIDVKLQVGIGASLCWLPQETIIFDGAHLKRKLDVELSTNSEILLLESFMLGRKAMGEQVTTGAVNDRWNIRRDGKLVFAEALRIDDVSSLLGPAALQENLAFATMVFASPDAHLHLERLRAILQTCNARCAASAWDGVLIARFVAADAYVLRKALIPTIENFRHAAMPRVWQL</sequence>
<evidence type="ECO:0000256" key="3">
    <source>
        <dbReference type="HAMAP-Rule" id="MF_01384"/>
    </source>
</evidence>
<accession>A0ABQ5UP79</accession>
<dbReference type="PANTHER" id="PTHR33643:SF1">
    <property type="entry name" value="UREASE ACCESSORY PROTEIN D"/>
    <property type="match status" value="1"/>
</dbReference>
<comment type="function">
    <text evidence="3">Required for maturation of urease via the functional incorporation of the urease nickel metallocenter.</text>
</comment>
<evidence type="ECO:0000313" key="5">
    <source>
        <dbReference type="Proteomes" id="UP001161405"/>
    </source>
</evidence>